<dbReference type="AlphaFoldDB" id="A0A1I2DSJ0"/>
<sequence length="258" mass="28889">MDDMFNRLLASIGIGSAKIDTLLEKSQYVPGEEVRGVVNIRGGSVPQNIDTIQLSVMTEYIRESNDSKIRQHGEVGRYHVSAPFTLQAGETKEVPFAFRLPYQTPLTIGRAPVWVKTELDIRGAVDPGDNDRIDVLPTSGINTVLHALDLLGFRLRQAECEYSPRHGGGMPFVQEFEFVPTSQFRGQLDELEVMFFSSDRELELILQVDRRARGLSGLFAEALDMDETFVRCRFTEEQLQAGPSGIARQLSELIARTI</sequence>
<dbReference type="Proteomes" id="UP000198855">
    <property type="component" value="Unassembled WGS sequence"/>
</dbReference>
<dbReference type="Pfam" id="PF07070">
    <property type="entry name" value="Spo0M"/>
    <property type="match status" value="1"/>
</dbReference>
<dbReference type="RefSeq" id="WP_091188397.1">
    <property type="nucleotide sequence ID" value="NZ_FOMT01000004.1"/>
</dbReference>
<name>A0A1I2DSJ0_9BACL</name>
<evidence type="ECO:0000313" key="2">
    <source>
        <dbReference type="Proteomes" id="UP000198855"/>
    </source>
</evidence>
<proteinExistence type="predicted"/>
<dbReference type="STRING" id="1045775.SAMN05216378_4229"/>
<gene>
    <name evidence="1" type="ORF">SAMN05216378_4229</name>
</gene>
<dbReference type="OrthoDB" id="2351239at2"/>
<dbReference type="PANTHER" id="PTHR40053">
    <property type="entry name" value="SPORULATION-CONTROL PROTEIN SPO0M"/>
    <property type="match status" value="1"/>
</dbReference>
<dbReference type="EMBL" id="FOMT01000004">
    <property type="protein sequence ID" value="SFE82920.1"/>
    <property type="molecule type" value="Genomic_DNA"/>
</dbReference>
<dbReference type="PANTHER" id="PTHR40053:SF1">
    <property type="entry name" value="SPORULATION-CONTROL PROTEIN SPO0M"/>
    <property type="match status" value="1"/>
</dbReference>
<protein>
    <submittedName>
        <fullName evidence="1">Sporulation-control protein</fullName>
    </submittedName>
</protein>
<accession>A0A1I2DSJ0</accession>
<dbReference type="InterPro" id="IPR009776">
    <property type="entry name" value="Spore_0_M"/>
</dbReference>
<evidence type="ECO:0000313" key="1">
    <source>
        <dbReference type="EMBL" id="SFE82920.1"/>
    </source>
</evidence>
<keyword evidence="2" id="KW-1185">Reference proteome</keyword>
<organism evidence="1 2">
    <name type="scientific">Paenibacillus catalpae</name>
    <dbReference type="NCBI Taxonomy" id="1045775"/>
    <lineage>
        <taxon>Bacteria</taxon>
        <taxon>Bacillati</taxon>
        <taxon>Bacillota</taxon>
        <taxon>Bacilli</taxon>
        <taxon>Bacillales</taxon>
        <taxon>Paenibacillaceae</taxon>
        <taxon>Paenibacillus</taxon>
    </lineage>
</organism>
<reference evidence="2" key="1">
    <citation type="submission" date="2016-10" db="EMBL/GenBank/DDBJ databases">
        <authorList>
            <person name="Varghese N."/>
            <person name="Submissions S."/>
        </authorList>
    </citation>
    <scope>NUCLEOTIDE SEQUENCE [LARGE SCALE GENOMIC DNA]</scope>
    <source>
        <strain evidence="2">CGMCC 1.10784</strain>
    </source>
</reference>